<dbReference type="GO" id="GO:0055085">
    <property type="term" value="P:transmembrane transport"/>
    <property type="evidence" value="ECO:0007669"/>
    <property type="project" value="UniProtKB-UniRule"/>
</dbReference>
<evidence type="ECO:0000256" key="5">
    <source>
        <dbReference type="ARBA" id="ARBA00023136"/>
    </source>
</evidence>
<evidence type="ECO:0000259" key="7">
    <source>
        <dbReference type="Pfam" id="PF02687"/>
    </source>
</evidence>
<name>A0A9X3XIM1_9CLOT</name>
<feature type="transmembrane region" description="Helical" evidence="6">
    <location>
        <begin position="17"/>
        <end position="34"/>
    </location>
</feature>
<keyword evidence="4 6" id="KW-1133">Transmembrane helix</keyword>
<feature type="transmembrane region" description="Helical" evidence="6">
    <location>
        <begin position="204"/>
        <end position="224"/>
    </location>
</feature>
<accession>A0A9X3XIM1</accession>
<keyword evidence="5 6" id="KW-0472">Membrane</keyword>
<dbReference type="Proteomes" id="UP001141183">
    <property type="component" value="Unassembled WGS sequence"/>
</dbReference>
<dbReference type="PANTHER" id="PTHR46795:SF3">
    <property type="entry name" value="ABC TRANSPORTER PERMEASE"/>
    <property type="match status" value="1"/>
</dbReference>
<dbReference type="PANTHER" id="PTHR46795">
    <property type="entry name" value="ABC TRANSPORTER PERMEASE-RELATED-RELATED"/>
    <property type="match status" value="1"/>
</dbReference>
<dbReference type="InterPro" id="IPR027022">
    <property type="entry name" value="ABC_permease_BceB-typ"/>
</dbReference>
<protein>
    <submittedName>
        <fullName evidence="8">ABC transporter permease</fullName>
    </submittedName>
</protein>
<sequence>MYSKIAFNNVKKSIKDYAIYFLTLTFAVCIFYSFNSIESQKAIFEINNSQSETISGLSIIIGRVSIFVSVILGSLIIYANNFLIKKRKKELGIYMTLGMGKNKISKILLCETLIIGIISLVAGLVLGMIFSQGLSVFTAKLFDVGMKEYKFILSSEAIVKSTIYFGIMFLLVMIFNTFVVSKYKLIDMLTASKKSEKIKLENPIINIIIFILSIITLSLAYYLVIKAGLKPEDSKFLMSLVLGILGTLLFFISLGGFSIYLVQKNKKTYFKELNIFVLRQIASKINTNFVSMTLISLMLFLTITTLSTGLSFKNALESSLKDSTPFSASAIMHLDEKSNSKDIKENIEKLNFKFDEDEKYIIYTEYVSNEKLKDILKNYMKSPEDIEGFGDNKIEFIKISDYNKIMNLKGEKETTLSKDEVLIASGFENKIKKISDFIKNEKTIILNGKEYKIANRALITDSFYTDLISGNVFTVIIPDSFEGNLTPSRSILNVNYDEGKYEEKYAKLFSDFMSGSYTRNDYTDFIFGYTRDQIYTSNKTMTTVILFVVIYLGIVFLISSAAILSLQQLSEAADSKERYSSLKRIGASKKMINKTIFKQTLIYFIVPLALAIIHSIVGIRVINDFIMLFNKPSIGLSSFITLFTLVTVYAGYFYATYAGYKNIVKQNK</sequence>
<comment type="caution">
    <text evidence="8">The sequence shown here is derived from an EMBL/GenBank/DDBJ whole genome shotgun (WGS) entry which is preliminary data.</text>
</comment>
<evidence type="ECO:0000256" key="1">
    <source>
        <dbReference type="ARBA" id="ARBA00004651"/>
    </source>
</evidence>
<feature type="transmembrane region" description="Helical" evidence="6">
    <location>
        <begin position="289"/>
        <end position="312"/>
    </location>
</feature>
<dbReference type="RefSeq" id="WP_271816919.1">
    <property type="nucleotide sequence ID" value="NZ_JAMRYU010000002.1"/>
</dbReference>
<keyword evidence="6" id="KW-0813">Transport</keyword>
<evidence type="ECO:0000313" key="9">
    <source>
        <dbReference type="Proteomes" id="UP001141183"/>
    </source>
</evidence>
<feature type="transmembrane region" description="Helical" evidence="6">
    <location>
        <begin position="163"/>
        <end position="183"/>
    </location>
</feature>
<feature type="transmembrane region" description="Helical" evidence="6">
    <location>
        <begin position="236"/>
        <end position="262"/>
    </location>
</feature>
<dbReference type="GO" id="GO:0005886">
    <property type="term" value="C:plasma membrane"/>
    <property type="evidence" value="ECO:0007669"/>
    <property type="project" value="UniProtKB-SubCell"/>
</dbReference>
<feature type="transmembrane region" description="Helical" evidence="6">
    <location>
        <begin position="544"/>
        <end position="566"/>
    </location>
</feature>
<dbReference type="Pfam" id="PF02687">
    <property type="entry name" value="FtsX"/>
    <property type="match status" value="2"/>
</dbReference>
<feature type="domain" description="ABC3 transporter permease C-terminal" evidence="7">
    <location>
        <begin position="64"/>
        <end position="175"/>
    </location>
</feature>
<organism evidence="8 9">
    <name type="scientific">Clostridium tertium</name>
    <dbReference type="NCBI Taxonomy" id="1559"/>
    <lineage>
        <taxon>Bacteria</taxon>
        <taxon>Bacillati</taxon>
        <taxon>Bacillota</taxon>
        <taxon>Clostridia</taxon>
        <taxon>Eubacteriales</taxon>
        <taxon>Clostridiaceae</taxon>
        <taxon>Clostridium</taxon>
    </lineage>
</organism>
<dbReference type="AlphaFoldDB" id="A0A9X3XIM1"/>
<feature type="domain" description="ABC3 transporter permease C-terminal" evidence="7">
    <location>
        <begin position="552"/>
        <end position="656"/>
    </location>
</feature>
<evidence type="ECO:0000256" key="6">
    <source>
        <dbReference type="PIRNR" id="PIRNR018968"/>
    </source>
</evidence>
<reference evidence="8" key="1">
    <citation type="submission" date="2022-05" db="EMBL/GenBank/DDBJ databases">
        <title>Draft genome sequence of Clostridium tertium strain CP3 isolated from Peru.</title>
        <authorList>
            <person name="Hurtado R."/>
            <person name="Lima L."/>
            <person name="Sousa T."/>
            <person name="Jaiswal A.K."/>
            <person name="Tiwari S."/>
            <person name="Maturrano L."/>
            <person name="Brenig B."/>
            <person name="Azevedo V."/>
        </authorList>
    </citation>
    <scope>NUCLEOTIDE SEQUENCE</scope>
    <source>
        <strain evidence="8">CP3</strain>
    </source>
</reference>
<feature type="transmembrane region" description="Helical" evidence="6">
    <location>
        <begin position="634"/>
        <end position="655"/>
    </location>
</feature>
<keyword evidence="3 6" id="KW-0812">Transmembrane</keyword>
<feature type="transmembrane region" description="Helical" evidence="6">
    <location>
        <begin position="107"/>
        <end position="130"/>
    </location>
</feature>
<proteinExistence type="inferred from homology"/>
<feature type="transmembrane region" description="Helical" evidence="6">
    <location>
        <begin position="54"/>
        <end position="79"/>
    </location>
</feature>
<gene>
    <name evidence="8" type="ORF">NE398_02395</name>
</gene>
<keyword evidence="2 6" id="KW-1003">Cell membrane</keyword>
<keyword evidence="9" id="KW-1185">Reference proteome</keyword>
<feature type="transmembrane region" description="Helical" evidence="6">
    <location>
        <begin position="600"/>
        <end position="622"/>
    </location>
</feature>
<evidence type="ECO:0000256" key="2">
    <source>
        <dbReference type="ARBA" id="ARBA00022475"/>
    </source>
</evidence>
<comment type="subcellular location">
    <subcellularLocation>
        <location evidence="1 6">Cell membrane</location>
        <topology evidence="1 6">Multi-pass membrane protein</topology>
    </subcellularLocation>
</comment>
<dbReference type="PIRSF" id="PIRSF018968">
    <property type="entry name" value="ABC_permease_BceB"/>
    <property type="match status" value="1"/>
</dbReference>
<dbReference type="EMBL" id="JAMRYU010000002">
    <property type="protein sequence ID" value="MDC4239021.1"/>
    <property type="molecule type" value="Genomic_DNA"/>
</dbReference>
<evidence type="ECO:0000256" key="4">
    <source>
        <dbReference type="ARBA" id="ARBA00022989"/>
    </source>
</evidence>
<dbReference type="InterPro" id="IPR052536">
    <property type="entry name" value="ABC-4_Integral_Memb_Prot"/>
</dbReference>
<dbReference type="InterPro" id="IPR003838">
    <property type="entry name" value="ABC3_permease_C"/>
</dbReference>
<evidence type="ECO:0000256" key="3">
    <source>
        <dbReference type="ARBA" id="ARBA00022692"/>
    </source>
</evidence>
<comment type="similarity">
    <text evidence="6">Belongs to the ABC-4 integral membrane protein family.</text>
</comment>
<evidence type="ECO:0000313" key="8">
    <source>
        <dbReference type="EMBL" id="MDC4239021.1"/>
    </source>
</evidence>